<organism evidence="3 4">
    <name type="scientific">Tersicoccus phoenicis</name>
    <dbReference type="NCBI Taxonomy" id="554083"/>
    <lineage>
        <taxon>Bacteria</taxon>
        <taxon>Bacillati</taxon>
        <taxon>Actinomycetota</taxon>
        <taxon>Actinomycetes</taxon>
        <taxon>Micrococcales</taxon>
        <taxon>Micrococcaceae</taxon>
        <taxon>Tersicoccus</taxon>
    </lineage>
</organism>
<keyword evidence="2" id="KW-0812">Transmembrane</keyword>
<sequence>MPLSEHEQRLLEQLEQQLHNEDPKLASTLGSGTNRSLAARHVVLGSLVAVIGVLVLLFGISSQIIVLGVLGFVIMGGGIYWASARHTRGRPNGAGRGGDNSGPHRSAFMTSLENRWDERRRDES</sequence>
<evidence type="ECO:0008006" key="5">
    <source>
        <dbReference type="Google" id="ProtNLM"/>
    </source>
</evidence>
<evidence type="ECO:0000313" key="4">
    <source>
        <dbReference type="Proteomes" id="UP000187085"/>
    </source>
</evidence>
<feature type="transmembrane region" description="Helical" evidence="2">
    <location>
        <begin position="37"/>
        <end position="58"/>
    </location>
</feature>
<feature type="compositionally biased region" description="Basic and acidic residues" evidence="1">
    <location>
        <begin position="114"/>
        <end position="124"/>
    </location>
</feature>
<dbReference type="RefSeq" id="WP_076704107.1">
    <property type="nucleotide sequence ID" value="NZ_MRDE01000063.1"/>
</dbReference>
<gene>
    <name evidence="3" type="ORF">BKD30_08970</name>
</gene>
<dbReference type="InterPro" id="IPR021401">
    <property type="entry name" value="DUF3040"/>
</dbReference>
<name>A0A1R1L9U6_9MICC</name>
<dbReference type="STRING" id="554083.BKD30_08970"/>
<keyword evidence="4" id="KW-1185">Reference proteome</keyword>
<accession>A0A1R1L9U6</accession>
<reference evidence="3 4" key="1">
    <citation type="submission" date="2016-12" db="EMBL/GenBank/DDBJ databases">
        <title>Draft genome of Tersicoccus phoenicis 1P05MA.</title>
        <authorList>
            <person name="Nakajima Y."/>
            <person name="Yoshizawa S."/>
            <person name="Nakamura K."/>
            <person name="Ogura Y."/>
            <person name="Hayashi T."/>
            <person name="Kogure K."/>
        </authorList>
    </citation>
    <scope>NUCLEOTIDE SEQUENCE [LARGE SCALE GENOMIC DNA]</scope>
    <source>
        <strain evidence="3 4">1p05MA</strain>
    </source>
</reference>
<keyword evidence="2" id="KW-1133">Transmembrane helix</keyword>
<comment type="caution">
    <text evidence="3">The sequence shown here is derived from an EMBL/GenBank/DDBJ whole genome shotgun (WGS) entry which is preliminary data.</text>
</comment>
<keyword evidence="2" id="KW-0472">Membrane</keyword>
<dbReference type="Proteomes" id="UP000187085">
    <property type="component" value="Unassembled WGS sequence"/>
</dbReference>
<feature type="region of interest" description="Disordered" evidence="1">
    <location>
        <begin position="86"/>
        <end position="124"/>
    </location>
</feature>
<evidence type="ECO:0000256" key="1">
    <source>
        <dbReference type="SAM" id="MobiDB-lite"/>
    </source>
</evidence>
<dbReference type="Pfam" id="PF11239">
    <property type="entry name" value="DUF3040"/>
    <property type="match status" value="1"/>
</dbReference>
<dbReference type="EMBL" id="MRDE01000063">
    <property type="protein sequence ID" value="OMH24261.1"/>
    <property type="molecule type" value="Genomic_DNA"/>
</dbReference>
<dbReference type="OrthoDB" id="4807686at2"/>
<feature type="transmembrane region" description="Helical" evidence="2">
    <location>
        <begin position="64"/>
        <end position="82"/>
    </location>
</feature>
<protein>
    <recommendedName>
        <fullName evidence="5">DUF3040 domain-containing protein</fullName>
    </recommendedName>
</protein>
<evidence type="ECO:0000256" key="2">
    <source>
        <dbReference type="SAM" id="Phobius"/>
    </source>
</evidence>
<evidence type="ECO:0000313" key="3">
    <source>
        <dbReference type="EMBL" id="OMH24261.1"/>
    </source>
</evidence>
<proteinExistence type="predicted"/>
<dbReference type="AlphaFoldDB" id="A0A1R1L9U6"/>